<dbReference type="AlphaFoldDB" id="A0A8T0H6M0"/>
<dbReference type="PANTHER" id="PTHR14187:SF5">
    <property type="entry name" value="HEAT SHOCK 70 KDA PROTEIN 12A"/>
    <property type="match status" value="1"/>
</dbReference>
<protein>
    <submittedName>
        <fullName evidence="1">Uncharacterized protein</fullName>
    </submittedName>
</protein>
<name>A0A8T0H6M0_CERPU</name>
<accession>A0A8T0H6M0</accession>
<reference evidence="1" key="1">
    <citation type="submission" date="2020-06" db="EMBL/GenBank/DDBJ databases">
        <title>WGS assembly of Ceratodon purpureus strain R40.</title>
        <authorList>
            <person name="Carey S.B."/>
            <person name="Jenkins J."/>
            <person name="Shu S."/>
            <person name="Lovell J.T."/>
            <person name="Sreedasyam A."/>
            <person name="Maumus F."/>
            <person name="Tiley G.P."/>
            <person name="Fernandez-Pozo N."/>
            <person name="Barry K."/>
            <person name="Chen C."/>
            <person name="Wang M."/>
            <person name="Lipzen A."/>
            <person name="Daum C."/>
            <person name="Saski C.A."/>
            <person name="Payton A.C."/>
            <person name="Mcbreen J.C."/>
            <person name="Conrad R.E."/>
            <person name="Kollar L.M."/>
            <person name="Olsson S."/>
            <person name="Huttunen S."/>
            <person name="Landis J.B."/>
            <person name="Wickett N.J."/>
            <person name="Johnson M.G."/>
            <person name="Rensing S.A."/>
            <person name="Grimwood J."/>
            <person name="Schmutz J."/>
            <person name="Mcdaniel S.F."/>
        </authorList>
    </citation>
    <scope>NUCLEOTIDE SEQUENCE</scope>
    <source>
        <strain evidence="1">R40</strain>
    </source>
</reference>
<gene>
    <name evidence="1" type="ORF">KC19_7G102400</name>
</gene>
<sequence length="119" mass="13853">MAVKCKNRFDVFVQRGMQVDTDYSVSKNYVPTYAKQTSMSITLFSSGDDAPRYTEGENVCKEEITFVVRWPDQDLDRERQVRMTMYFGRSTVELKAHGVNFGENKVHEMLCMRLNGDFE</sequence>
<keyword evidence="2" id="KW-1185">Reference proteome</keyword>
<evidence type="ECO:0000313" key="2">
    <source>
        <dbReference type="Proteomes" id="UP000822688"/>
    </source>
</evidence>
<dbReference type="EMBL" id="CM026428">
    <property type="protein sequence ID" value="KAG0566993.1"/>
    <property type="molecule type" value="Genomic_DNA"/>
</dbReference>
<proteinExistence type="predicted"/>
<dbReference type="Proteomes" id="UP000822688">
    <property type="component" value="Chromosome 7"/>
</dbReference>
<dbReference type="PANTHER" id="PTHR14187">
    <property type="entry name" value="ALPHA KINASE/ELONGATION FACTOR 2 KINASE"/>
    <property type="match status" value="1"/>
</dbReference>
<evidence type="ECO:0000313" key="1">
    <source>
        <dbReference type="EMBL" id="KAG0566993.1"/>
    </source>
</evidence>
<comment type="caution">
    <text evidence="1">The sequence shown here is derived from an EMBL/GenBank/DDBJ whole genome shotgun (WGS) entry which is preliminary data.</text>
</comment>
<organism evidence="1 2">
    <name type="scientific">Ceratodon purpureus</name>
    <name type="common">Fire moss</name>
    <name type="synonym">Dicranum purpureum</name>
    <dbReference type="NCBI Taxonomy" id="3225"/>
    <lineage>
        <taxon>Eukaryota</taxon>
        <taxon>Viridiplantae</taxon>
        <taxon>Streptophyta</taxon>
        <taxon>Embryophyta</taxon>
        <taxon>Bryophyta</taxon>
        <taxon>Bryophytina</taxon>
        <taxon>Bryopsida</taxon>
        <taxon>Dicranidae</taxon>
        <taxon>Pseudoditrichales</taxon>
        <taxon>Ditrichaceae</taxon>
        <taxon>Ceratodon</taxon>
    </lineage>
</organism>